<organism evidence="2 3">
    <name type="scientific">Vanilla planifolia</name>
    <name type="common">Vanilla</name>
    <dbReference type="NCBI Taxonomy" id="51239"/>
    <lineage>
        <taxon>Eukaryota</taxon>
        <taxon>Viridiplantae</taxon>
        <taxon>Streptophyta</taxon>
        <taxon>Embryophyta</taxon>
        <taxon>Tracheophyta</taxon>
        <taxon>Spermatophyta</taxon>
        <taxon>Magnoliopsida</taxon>
        <taxon>Liliopsida</taxon>
        <taxon>Asparagales</taxon>
        <taxon>Orchidaceae</taxon>
        <taxon>Vanilloideae</taxon>
        <taxon>Vanilleae</taxon>
        <taxon>Vanilla</taxon>
    </lineage>
</organism>
<evidence type="ECO:0000313" key="2">
    <source>
        <dbReference type="EMBL" id="KAG0500240.1"/>
    </source>
</evidence>
<comment type="caution">
    <text evidence="2">The sequence shown here is derived from an EMBL/GenBank/DDBJ whole genome shotgun (WGS) entry which is preliminary data.</text>
</comment>
<dbReference type="EMBL" id="JADCNM010000001">
    <property type="protein sequence ID" value="KAG0500240.1"/>
    <property type="molecule type" value="Genomic_DNA"/>
</dbReference>
<evidence type="ECO:0000256" key="1">
    <source>
        <dbReference type="SAM" id="MobiDB-lite"/>
    </source>
</evidence>
<dbReference type="Proteomes" id="UP000639772">
    <property type="component" value="Chromosome 1"/>
</dbReference>
<accession>A0A835RX87</accession>
<feature type="compositionally biased region" description="Polar residues" evidence="1">
    <location>
        <begin position="49"/>
        <end position="60"/>
    </location>
</feature>
<feature type="region of interest" description="Disordered" evidence="1">
    <location>
        <begin position="33"/>
        <end position="60"/>
    </location>
</feature>
<dbReference type="AlphaFoldDB" id="A0A835RX87"/>
<gene>
    <name evidence="2" type="ORF">HPP92_000312</name>
</gene>
<sequence>MLGRQRLRNSFEIKRTETNRTELKHRSVLCSFPSALPSPMDSTTDHSADPNSTPRNISMSFSYPCSPRAALPLSASAAGGGRRRRMIAKGMQHTLSRPRCS</sequence>
<name>A0A835RX87_VANPL</name>
<reference evidence="2 3" key="1">
    <citation type="journal article" date="2020" name="Nat. Food">
        <title>A phased Vanilla planifolia genome enables genetic improvement of flavour and production.</title>
        <authorList>
            <person name="Hasing T."/>
            <person name="Tang H."/>
            <person name="Brym M."/>
            <person name="Khazi F."/>
            <person name="Huang T."/>
            <person name="Chambers A.H."/>
        </authorList>
    </citation>
    <scope>NUCLEOTIDE SEQUENCE [LARGE SCALE GENOMIC DNA]</scope>
    <source>
        <tissue evidence="2">Leaf</tissue>
    </source>
</reference>
<evidence type="ECO:0000313" key="3">
    <source>
        <dbReference type="Proteomes" id="UP000639772"/>
    </source>
</evidence>
<protein>
    <submittedName>
        <fullName evidence="2">Uncharacterized protein</fullName>
    </submittedName>
</protein>
<proteinExistence type="predicted"/>